<evidence type="ECO:0000256" key="1">
    <source>
        <dbReference type="SAM" id="MobiDB-lite"/>
    </source>
</evidence>
<feature type="transmembrane region" description="Helical" evidence="2">
    <location>
        <begin position="96"/>
        <end position="116"/>
    </location>
</feature>
<evidence type="ECO:0000313" key="3">
    <source>
        <dbReference type="EMBL" id="QDG51580.1"/>
    </source>
</evidence>
<feature type="compositionally biased region" description="Polar residues" evidence="1">
    <location>
        <begin position="172"/>
        <end position="182"/>
    </location>
</feature>
<dbReference type="RefSeq" id="WP_141198060.1">
    <property type="nucleotide sequence ID" value="NZ_CP041186.1"/>
</dbReference>
<keyword evidence="4" id="KW-1185">Reference proteome</keyword>
<name>A0A4Y6PTK4_PERCE</name>
<keyword evidence="2" id="KW-1133">Transmembrane helix</keyword>
<feature type="transmembrane region" description="Helical" evidence="2">
    <location>
        <begin position="128"/>
        <end position="149"/>
    </location>
</feature>
<feature type="region of interest" description="Disordered" evidence="1">
    <location>
        <begin position="45"/>
        <end position="65"/>
    </location>
</feature>
<sequence>MTVLMSGSGCTTLLPAPVKVDETEISRTPLDSPRLMTEEISSYEISASTEANEETPNERELSGQGEGVRRVYQRCVQRVELEVDETWRQEYSSFGYVLDGTGAVTFGFVGAFGVARGITESERRTSDLVTGGVFLAAAAAFGYSIYAGLQDSGTLETKRKTRSTWVDASGCDNPSPSASAAE</sequence>
<accession>A0A4Y6PTK4</accession>
<keyword evidence="2" id="KW-0472">Membrane</keyword>
<dbReference type="Proteomes" id="UP000315995">
    <property type="component" value="Chromosome"/>
</dbReference>
<keyword evidence="2" id="KW-0812">Transmembrane</keyword>
<gene>
    <name evidence="3" type="ORF">FIV42_12735</name>
</gene>
<reference evidence="3 4" key="1">
    <citation type="submission" date="2019-06" db="EMBL/GenBank/DDBJ databases">
        <title>Persicimonas caeni gen. nov., sp. nov., a predatory bacterium isolated from solar saltern.</title>
        <authorList>
            <person name="Wang S."/>
        </authorList>
    </citation>
    <scope>NUCLEOTIDE SEQUENCE [LARGE SCALE GENOMIC DNA]</scope>
    <source>
        <strain evidence="3 4">YN101</strain>
    </source>
</reference>
<feature type="region of interest" description="Disordered" evidence="1">
    <location>
        <begin position="163"/>
        <end position="182"/>
    </location>
</feature>
<proteinExistence type="predicted"/>
<dbReference type="AlphaFoldDB" id="A0A4Y6PTK4"/>
<dbReference type="EMBL" id="CP041186">
    <property type="protein sequence ID" value="QDG51580.1"/>
    <property type="molecule type" value="Genomic_DNA"/>
</dbReference>
<protein>
    <submittedName>
        <fullName evidence="3">Uncharacterized protein</fullName>
    </submittedName>
</protein>
<accession>A0A5B8Y587</accession>
<evidence type="ECO:0000313" key="4">
    <source>
        <dbReference type="Proteomes" id="UP000315995"/>
    </source>
</evidence>
<organism evidence="3 4">
    <name type="scientific">Persicimonas caeni</name>
    <dbReference type="NCBI Taxonomy" id="2292766"/>
    <lineage>
        <taxon>Bacteria</taxon>
        <taxon>Deltaproteobacteria</taxon>
        <taxon>Bradymonadales</taxon>
        <taxon>Bradymonadaceae</taxon>
        <taxon>Persicimonas</taxon>
    </lineage>
</organism>
<evidence type="ECO:0000256" key="2">
    <source>
        <dbReference type="SAM" id="Phobius"/>
    </source>
</evidence>